<dbReference type="InterPro" id="IPR006225">
    <property type="entry name" value="PsdUridine_synth_RluC/D"/>
</dbReference>
<organism evidence="6 7">
    <name type="scientific">Lacticaseibacillus camelliae DSM 22697 = JCM 13995</name>
    <dbReference type="NCBI Taxonomy" id="1423730"/>
    <lineage>
        <taxon>Bacteria</taxon>
        <taxon>Bacillati</taxon>
        <taxon>Bacillota</taxon>
        <taxon>Bacilli</taxon>
        <taxon>Lactobacillales</taxon>
        <taxon>Lactobacillaceae</taxon>
        <taxon>Lacticaseibacillus</taxon>
    </lineage>
</organism>
<dbReference type="Proteomes" id="UP000050865">
    <property type="component" value="Unassembled WGS sequence"/>
</dbReference>
<name>A0A0R2EWE5_9LACO</name>
<comment type="function">
    <text evidence="4">Responsible for synthesis of pseudouridine from uracil.</text>
</comment>
<dbReference type="EC" id="5.4.99.-" evidence="4"/>
<evidence type="ECO:0000259" key="5">
    <source>
        <dbReference type="Pfam" id="PF00849"/>
    </source>
</evidence>
<dbReference type="NCBIfam" id="TIGR00005">
    <property type="entry name" value="rluA_subfam"/>
    <property type="match status" value="1"/>
</dbReference>
<dbReference type="Gene3D" id="3.30.2350.10">
    <property type="entry name" value="Pseudouridine synthase"/>
    <property type="match status" value="1"/>
</dbReference>
<dbReference type="Pfam" id="PF00849">
    <property type="entry name" value="PseudoU_synth_2"/>
    <property type="match status" value="1"/>
</dbReference>
<dbReference type="GO" id="GO:0003723">
    <property type="term" value="F:RNA binding"/>
    <property type="evidence" value="ECO:0007669"/>
    <property type="project" value="InterPro"/>
</dbReference>
<keyword evidence="4" id="KW-0413">Isomerase</keyword>
<dbReference type="InterPro" id="IPR006145">
    <property type="entry name" value="PsdUridine_synth_RsuA/RluA"/>
</dbReference>
<feature type="active site" evidence="3">
    <location>
        <position position="133"/>
    </location>
</feature>
<sequence>MRFKWTYQGPRVSLQTFLRHQGFSQAQLKQLKFHGGFVFVNKRQRNTAFTLRPGDVIFLQTAPEVAADAVVPFAAPLAIVYEDEYLMVVNKPAGVPSIPDVGKSPDTMANRVKAYLLKTHAESTAIHVVTRLDRDTSGLMLFAKSGLIHSLLDAELHTDDLQKEYLALVAGARKLPRHGWLVLPIGHGPEFYMKRAVVPSGKRSVTEFETLAQNRRGSLVRVQLHTGRTHQIRVHFAAIGHPLFGDDLYGGPAAGLNRQALHCSHLHFWHPILKKPLELTAPLPNDMLSLENELGLAQK</sequence>
<evidence type="ECO:0000256" key="2">
    <source>
        <dbReference type="ARBA" id="ARBA00010876"/>
    </source>
</evidence>
<comment type="similarity">
    <text evidence="2 4">Belongs to the pseudouridine synthase RluA family.</text>
</comment>
<evidence type="ECO:0000256" key="3">
    <source>
        <dbReference type="PIRSR" id="PIRSR606225-1"/>
    </source>
</evidence>
<protein>
    <recommendedName>
        <fullName evidence="4">Pseudouridine synthase</fullName>
        <ecNumber evidence="4">5.4.99.-</ecNumber>
    </recommendedName>
</protein>
<dbReference type="PANTHER" id="PTHR21600">
    <property type="entry name" value="MITOCHONDRIAL RNA PSEUDOURIDINE SYNTHASE"/>
    <property type="match status" value="1"/>
</dbReference>
<dbReference type="SUPFAM" id="SSF55120">
    <property type="entry name" value="Pseudouridine synthase"/>
    <property type="match status" value="1"/>
</dbReference>
<proteinExistence type="inferred from homology"/>
<dbReference type="PATRIC" id="fig|1423730.4.peg.91"/>
<dbReference type="PANTHER" id="PTHR21600:SF35">
    <property type="entry name" value="PSEUDOURIDINE SYNTHASE"/>
    <property type="match status" value="1"/>
</dbReference>
<gene>
    <name evidence="6" type="ORF">FC75_GL000086</name>
</gene>
<keyword evidence="7" id="KW-1185">Reference proteome</keyword>
<dbReference type="GO" id="GO:0009982">
    <property type="term" value="F:pseudouridine synthase activity"/>
    <property type="evidence" value="ECO:0007669"/>
    <property type="project" value="InterPro"/>
</dbReference>
<accession>A0A0R2EWE5</accession>
<dbReference type="GO" id="GO:0140098">
    <property type="term" value="F:catalytic activity, acting on RNA"/>
    <property type="evidence" value="ECO:0007669"/>
    <property type="project" value="UniProtKB-ARBA"/>
</dbReference>
<comment type="caution">
    <text evidence="6">The sequence shown here is derived from an EMBL/GenBank/DDBJ whole genome shotgun (WGS) entry which is preliminary data.</text>
</comment>
<dbReference type="RefSeq" id="WP_056989787.1">
    <property type="nucleotide sequence ID" value="NZ_AYZJ01000067.1"/>
</dbReference>
<dbReference type="GO" id="GO:0000455">
    <property type="term" value="P:enzyme-directed rRNA pseudouridine synthesis"/>
    <property type="evidence" value="ECO:0007669"/>
    <property type="project" value="TreeGrafter"/>
</dbReference>
<dbReference type="AlphaFoldDB" id="A0A0R2EWE5"/>
<evidence type="ECO:0000313" key="7">
    <source>
        <dbReference type="Proteomes" id="UP000050865"/>
    </source>
</evidence>
<dbReference type="EMBL" id="AYZJ01000067">
    <property type="protein sequence ID" value="KRN20754.1"/>
    <property type="molecule type" value="Genomic_DNA"/>
</dbReference>
<dbReference type="CDD" id="cd02869">
    <property type="entry name" value="PseudoU_synth_RluA_like"/>
    <property type="match status" value="1"/>
</dbReference>
<comment type="catalytic activity">
    <reaction evidence="1 4">
        <text>a uridine in RNA = a pseudouridine in RNA</text>
        <dbReference type="Rhea" id="RHEA:48348"/>
        <dbReference type="Rhea" id="RHEA-COMP:12068"/>
        <dbReference type="Rhea" id="RHEA-COMP:12069"/>
        <dbReference type="ChEBI" id="CHEBI:65314"/>
        <dbReference type="ChEBI" id="CHEBI:65315"/>
    </reaction>
</comment>
<dbReference type="InterPro" id="IPR006224">
    <property type="entry name" value="PsdUridine_synth_RluA-like_CS"/>
</dbReference>
<evidence type="ECO:0000256" key="1">
    <source>
        <dbReference type="ARBA" id="ARBA00000073"/>
    </source>
</evidence>
<dbReference type="PROSITE" id="PS01129">
    <property type="entry name" value="PSI_RLU"/>
    <property type="match status" value="1"/>
</dbReference>
<reference evidence="6 7" key="1">
    <citation type="journal article" date="2015" name="Genome Announc.">
        <title>Expanding the biotechnology potential of lactobacilli through comparative genomics of 213 strains and associated genera.</title>
        <authorList>
            <person name="Sun Z."/>
            <person name="Harris H.M."/>
            <person name="McCann A."/>
            <person name="Guo C."/>
            <person name="Argimon S."/>
            <person name="Zhang W."/>
            <person name="Yang X."/>
            <person name="Jeffery I.B."/>
            <person name="Cooney J.C."/>
            <person name="Kagawa T.F."/>
            <person name="Liu W."/>
            <person name="Song Y."/>
            <person name="Salvetti E."/>
            <person name="Wrobel A."/>
            <person name="Rasinkangas P."/>
            <person name="Parkhill J."/>
            <person name="Rea M.C."/>
            <person name="O'Sullivan O."/>
            <person name="Ritari J."/>
            <person name="Douillard F.P."/>
            <person name="Paul Ross R."/>
            <person name="Yang R."/>
            <person name="Briner A.E."/>
            <person name="Felis G.E."/>
            <person name="de Vos W.M."/>
            <person name="Barrangou R."/>
            <person name="Klaenhammer T.R."/>
            <person name="Caufield P.W."/>
            <person name="Cui Y."/>
            <person name="Zhang H."/>
            <person name="O'Toole P.W."/>
        </authorList>
    </citation>
    <scope>NUCLEOTIDE SEQUENCE [LARGE SCALE GENOMIC DNA]</scope>
    <source>
        <strain evidence="6 7">DSM 22697</strain>
    </source>
</reference>
<dbReference type="STRING" id="1423730.FC75_GL000086"/>
<dbReference type="InterPro" id="IPR050188">
    <property type="entry name" value="RluA_PseudoU_synthase"/>
</dbReference>
<evidence type="ECO:0000256" key="4">
    <source>
        <dbReference type="RuleBase" id="RU362028"/>
    </source>
</evidence>
<feature type="domain" description="Pseudouridine synthase RsuA/RluA-like" evidence="5">
    <location>
        <begin position="85"/>
        <end position="238"/>
    </location>
</feature>
<dbReference type="InterPro" id="IPR020103">
    <property type="entry name" value="PsdUridine_synth_cat_dom_sf"/>
</dbReference>
<evidence type="ECO:0000313" key="6">
    <source>
        <dbReference type="EMBL" id="KRN20754.1"/>
    </source>
</evidence>